<dbReference type="InterPro" id="IPR050406">
    <property type="entry name" value="FGGY_Carb_Kinase"/>
</dbReference>
<evidence type="ECO:0000256" key="1">
    <source>
        <dbReference type="ARBA" id="ARBA00009156"/>
    </source>
</evidence>
<accession>A0A162MPW7</accession>
<name>A0A162MPW7_9FIRM</name>
<dbReference type="RefSeq" id="WP_068747887.1">
    <property type="nucleotide sequence ID" value="NZ_LOHZ01000023.1"/>
</dbReference>
<proteinExistence type="inferred from homology"/>
<dbReference type="PANTHER" id="PTHR43095">
    <property type="entry name" value="SUGAR KINASE"/>
    <property type="match status" value="1"/>
</dbReference>
<dbReference type="Proteomes" id="UP000075737">
    <property type="component" value="Unassembled WGS sequence"/>
</dbReference>
<evidence type="ECO:0000256" key="3">
    <source>
        <dbReference type="ARBA" id="ARBA00022777"/>
    </source>
</evidence>
<dbReference type="InterPro" id="IPR000577">
    <property type="entry name" value="Carb_kinase_FGGY"/>
</dbReference>
<evidence type="ECO:0000259" key="4">
    <source>
        <dbReference type="Pfam" id="PF00370"/>
    </source>
</evidence>
<dbReference type="Gene3D" id="3.30.420.40">
    <property type="match status" value="2"/>
</dbReference>
<dbReference type="STRING" id="520767.ATZ99_07270"/>
<dbReference type="PROSITE" id="PS00933">
    <property type="entry name" value="FGGY_KINASES_1"/>
    <property type="match status" value="1"/>
</dbReference>
<comment type="similarity">
    <text evidence="1">Belongs to the FGGY kinase family.</text>
</comment>
<dbReference type="AlphaFoldDB" id="A0A162MPW7"/>
<evidence type="ECO:0000259" key="5">
    <source>
        <dbReference type="Pfam" id="PF02782"/>
    </source>
</evidence>
<dbReference type="InterPro" id="IPR018485">
    <property type="entry name" value="FGGY_C"/>
</dbReference>
<evidence type="ECO:0000256" key="2">
    <source>
        <dbReference type="ARBA" id="ARBA00022679"/>
    </source>
</evidence>
<keyword evidence="7" id="KW-1185">Reference proteome</keyword>
<dbReference type="Pfam" id="PF02782">
    <property type="entry name" value="FGGY_C"/>
    <property type="match status" value="1"/>
</dbReference>
<dbReference type="PIRSF" id="PIRSF000538">
    <property type="entry name" value="GlpK"/>
    <property type="match status" value="1"/>
</dbReference>
<feature type="domain" description="Carbohydrate kinase FGGY C-terminal" evidence="5">
    <location>
        <begin position="260"/>
        <end position="448"/>
    </location>
</feature>
<dbReference type="OrthoDB" id="9805576at2"/>
<gene>
    <name evidence="6" type="primary">glpK_1</name>
    <name evidence="6" type="ORF">ATZ99_07270</name>
</gene>
<dbReference type="InterPro" id="IPR043129">
    <property type="entry name" value="ATPase_NBD"/>
</dbReference>
<sequence length="502" mass="56660">MHYIVSIDVGTSSLRGIIFDQKGRMIFSSKQEYCPEYNKHLNYVEQNPDTWQKALIFVLEEVSHFIKDNGLEISAIAVASQRASVIPVDKECMPLFNAIMWQDKRSLKVCDKIEKITGKEELYKRTGLRLDPYFSLPKMIWIKEEMPEIYKNTYKLIGVQDFIIYQLTKKYITDWTQASRTMLMDIRKFTWDEEILRISGLKESILPELCPPGSIVGNLTDEISNLTGLEAGIPVIIAGGDQQCAAVALNVIKDGFAEANTGTGSFVIAYSEEPVFDEKIRTLCSAAAVPGKWIAEAGMFTTGAIYRWFKEQLCEFNKDNQEIFEAINEEIENTPVGSNGIIILPHFEGSAAPYWNPLAKGVIFNLTLGTKRGDIARAILEGICTEIAKNILLIENIKGKIHTISVAGGLTKFKLFNQMQADSFNKRVIKYPESEASSLGAAIIAFTALGIYKDYEEAFSNMVTEDPVVYEPIEDNVKLYREIMNKKERLYYALLEKGLYNL</sequence>
<comment type="caution">
    <text evidence="6">The sequence shown here is derived from an EMBL/GenBank/DDBJ whole genome shotgun (WGS) entry which is preliminary data.</text>
</comment>
<evidence type="ECO:0000313" key="7">
    <source>
        <dbReference type="Proteomes" id="UP000075737"/>
    </source>
</evidence>
<protein>
    <submittedName>
        <fullName evidence="6">Glycerol kinase</fullName>
        <ecNumber evidence="6">2.7.1.30</ecNumber>
    </submittedName>
</protein>
<dbReference type="Pfam" id="PF00370">
    <property type="entry name" value="FGGY_N"/>
    <property type="match status" value="1"/>
</dbReference>
<keyword evidence="3 6" id="KW-0418">Kinase</keyword>
<dbReference type="GO" id="GO:0004370">
    <property type="term" value="F:glycerol kinase activity"/>
    <property type="evidence" value="ECO:0007669"/>
    <property type="project" value="UniProtKB-EC"/>
</dbReference>
<dbReference type="EMBL" id="LOHZ01000023">
    <property type="protein sequence ID" value="KYO66910.1"/>
    <property type="molecule type" value="Genomic_DNA"/>
</dbReference>
<keyword evidence="2 6" id="KW-0808">Transferase</keyword>
<dbReference type="EC" id="2.7.1.30" evidence="6"/>
<dbReference type="InterPro" id="IPR018484">
    <property type="entry name" value="FGGY_N"/>
</dbReference>
<feature type="domain" description="Carbohydrate kinase FGGY N-terminal" evidence="4">
    <location>
        <begin position="3"/>
        <end position="247"/>
    </location>
</feature>
<dbReference type="PANTHER" id="PTHR43095:SF2">
    <property type="entry name" value="GLUCONOKINASE"/>
    <property type="match status" value="1"/>
</dbReference>
<dbReference type="InterPro" id="IPR018483">
    <property type="entry name" value="Carb_kinase_FGGY_CS"/>
</dbReference>
<evidence type="ECO:0000313" key="6">
    <source>
        <dbReference type="EMBL" id="KYO66910.1"/>
    </source>
</evidence>
<dbReference type="CDD" id="cd07779">
    <property type="entry name" value="ASKHA_NBD_FGGY_YgcE-like"/>
    <property type="match status" value="1"/>
</dbReference>
<dbReference type="GO" id="GO:0005975">
    <property type="term" value="P:carbohydrate metabolic process"/>
    <property type="evidence" value="ECO:0007669"/>
    <property type="project" value="InterPro"/>
</dbReference>
<reference evidence="6 7" key="1">
    <citation type="submission" date="2015-12" db="EMBL/GenBank/DDBJ databases">
        <title>Draft genome of Thermovenabulum gondwanense isolated from a red thermophilic microbial mat colonisisng an outflow channel of a bore well.</title>
        <authorList>
            <person name="Patel B.K."/>
        </authorList>
    </citation>
    <scope>NUCLEOTIDE SEQUENCE [LARGE SCALE GENOMIC DNA]</scope>
    <source>
        <strain evidence="6 7">R270</strain>
    </source>
</reference>
<dbReference type="SUPFAM" id="SSF53067">
    <property type="entry name" value="Actin-like ATPase domain"/>
    <property type="match status" value="2"/>
</dbReference>
<organism evidence="6 7">
    <name type="scientific">Thermovenabulum gondwanense</name>
    <dbReference type="NCBI Taxonomy" id="520767"/>
    <lineage>
        <taxon>Bacteria</taxon>
        <taxon>Bacillati</taxon>
        <taxon>Bacillota</taxon>
        <taxon>Clostridia</taxon>
        <taxon>Thermosediminibacterales</taxon>
        <taxon>Thermosediminibacteraceae</taxon>
        <taxon>Thermovenabulum</taxon>
    </lineage>
</organism>